<dbReference type="PANTHER" id="PTHR32176:SF103">
    <property type="entry name" value="OS08G0376550 PROTEIN"/>
    <property type="match status" value="1"/>
</dbReference>
<comment type="caution">
    <text evidence="1">The sequence shown here is derived from an EMBL/GenBank/DDBJ whole genome shotgun (WGS) entry which is preliminary data.</text>
</comment>
<evidence type="ECO:0000313" key="2">
    <source>
        <dbReference type="Proteomes" id="UP000287651"/>
    </source>
</evidence>
<sequence length="138" mass="15767">MKNVDFFPIKPMDYGRFLVISLGTGSNKQEERFSAEESGKYDVSWPLERWTHRWFQCHTSSRFEQDDALIGDAASVDVSTRENSEKLMEVDGNLLKPVSRVNLENGTFEACDGEGINEEALTQFAHRLSSERKLRNSC</sequence>
<name>A0A427AZX0_ENSVE</name>
<evidence type="ECO:0000313" key="1">
    <source>
        <dbReference type="EMBL" id="RRT81813.1"/>
    </source>
</evidence>
<dbReference type="PANTHER" id="PTHR32176">
    <property type="entry name" value="XYLOSE ISOMERASE"/>
    <property type="match status" value="1"/>
</dbReference>
<dbReference type="AlphaFoldDB" id="A0A427AZX0"/>
<dbReference type="Proteomes" id="UP000287651">
    <property type="component" value="Unassembled WGS sequence"/>
</dbReference>
<reference evidence="1 2" key="1">
    <citation type="journal article" date="2014" name="Agronomy (Basel)">
        <title>A Draft Genome Sequence for Ensete ventricosum, the Drought-Tolerant Tree Against Hunger.</title>
        <authorList>
            <person name="Harrison J."/>
            <person name="Moore K.A."/>
            <person name="Paszkiewicz K."/>
            <person name="Jones T."/>
            <person name="Grant M."/>
            <person name="Ambacheew D."/>
            <person name="Muzemil S."/>
            <person name="Studholme D.J."/>
        </authorList>
    </citation>
    <scope>NUCLEOTIDE SEQUENCE [LARGE SCALE GENOMIC DNA]</scope>
</reference>
<proteinExistence type="predicted"/>
<gene>
    <name evidence="1" type="ORF">B296_00011100</name>
</gene>
<dbReference type="EMBL" id="AMZH03000822">
    <property type="protein sequence ID" value="RRT81813.1"/>
    <property type="molecule type" value="Genomic_DNA"/>
</dbReference>
<accession>A0A427AZX0</accession>
<dbReference type="GO" id="GO:0004620">
    <property type="term" value="F:phospholipase activity"/>
    <property type="evidence" value="ECO:0007669"/>
    <property type="project" value="TreeGrafter"/>
</dbReference>
<dbReference type="Gene3D" id="3.40.1090.10">
    <property type="entry name" value="Cytosolic phospholipase A2 catalytic domain"/>
    <property type="match status" value="1"/>
</dbReference>
<organism evidence="1 2">
    <name type="scientific">Ensete ventricosum</name>
    <name type="common">Abyssinian banana</name>
    <name type="synonym">Musa ensete</name>
    <dbReference type="NCBI Taxonomy" id="4639"/>
    <lineage>
        <taxon>Eukaryota</taxon>
        <taxon>Viridiplantae</taxon>
        <taxon>Streptophyta</taxon>
        <taxon>Embryophyta</taxon>
        <taxon>Tracheophyta</taxon>
        <taxon>Spermatophyta</taxon>
        <taxon>Magnoliopsida</taxon>
        <taxon>Liliopsida</taxon>
        <taxon>Zingiberales</taxon>
        <taxon>Musaceae</taxon>
        <taxon>Ensete</taxon>
    </lineage>
</organism>
<protein>
    <submittedName>
        <fullName evidence="1">Uncharacterized protein</fullName>
    </submittedName>
</protein>
<dbReference type="GO" id="GO:0047372">
    <property type="term" value="F:monoacylglycerol lipase activity"/>
    <property type="evidence" value="ECO:0007669"/>
    <property type="project" value="TreeGrafter"/>
</dbReference>